<dbReference type="InterPro" id="IPR009000">
    <property type="entry name" value="Transl_B-barrel_sf"/>
</dbReference>
<keyword evidence="5 8" id="KW-0687">Ribonucleoprotein</keyword>
<dbReference type="Proteomes" id="UP000266178">
    <property type="component" value="Unassembled WGS sequence"/>
</dbReference>
<protein>
    <recommendedName>
        <fullName evidence="7 8">Large ribosomal subunit protein uL3</fullName>
    </recommendedName>
</protein>
<dbReference type="Pfam" id="PF00297">
    <property type="entry name" value="Ribosomal_L3"/>
    <property type="match status" value="1"/>
</dbReference>
<dbReference type="Gene3D" id="3.30.160.810">
    <property type="match status" value="1"/>
</dbReference>
<gene>
    <name evidence="8 9" type="primary">rplC</name>
    <name evidence="9" type="ORF">Mgrana_01655</name>
</gene>
<evidence type="ECO:0000313" key="10">
    <source>
        <dbReference type="Proteomes" id="UP000266178"/>
    </source>
</evidence>
<evidence type="ECO:0000256" key="1">
    <source>
        <dbReference type="ARBA" id="ARBA00006540"/>
    </source>
</evidence>
<dbReference type="Gene3D" id="2.40.30.10">
    <property type="entry name" value="Translation factors"/>
    <property type="match status" value="1"/>
</dbReference>
<proteinExistence type="inferred from homology"/>
<dbReference type="OrthoDB" id="9806135at2"/>
<comment type="caution">
    <text evidence="9">The sequence shown here is derived from an EMBL/GenBank/DDBJ whole genome shotgun (WGS) entry which is preliminary data.</text>
</comment>
<dbReference type="PANTHER" id="PTHR11229">
    <property type="entry name" value="50S RIBOSOMAL PROTEIN L3"/>
    <property type="match status" value="1"/>
</dbReference>
<dbReference type="GO" id="GO:0003735">
    <property type="term" value="F:structural constituent of ribosome"/>
    <property type="evidence" value="ECO:0007669"/>
    <property type="project" value="UniProtKB-UniRule"/>
</dbReference>
<dbReference type="AlphaFoldDB" id="A0A399FAR2"/>
<dbReference type="InterPro" id="IPR000597">
    <property type="entry name" value="Ribosomal_uL3"/>
</dbReference>
<keyword evidence="2 8" id="KW-0699">rRNA-binding</keyword>
<evidence type="ECO:0000256" key="3">
    <source>
        <dbReference type="ARBA" id="ARBA00022884"/>
    </source>
</evidence>
<dbReference type="InterPro" id="IPR019927">
    <property type="entry name" value="Ribosomal_uL3_bac/org-type"/>
</dbReference>
<name>A0A399FAR2_9DEIN</name>
<dbReference type="FunFam" id="3.30.160.810:FF:000001">
    <property type="entry name" value="50S ribosomal protein L3"/>
    <property type="match status" value="1"/>
</dbReference>
<keyword evidence="10" id="KW-1185">Reference proteome</keyword>
<evidence type="ECO:0000256" key="6">
    <source>
        <dbReference type="ARBA" id="ARBA00025982"/>
    </source>
</evidence>
<sequence>MKGILGTKVGMTQIWRNDRAIPVTVILAGPCPVVQRRTTEKDGYEAVQLGFQAQKAQRVNKPMKGHFAKAGVEPVKYLKELRGFNPESDTVTVGIFSAGEAVDVTGTSKGHGFTGVMKKWSFAGGNDSHGAHKVHRHGGSIGNRKTPGRVFKGKKMAGRWGNEKVTIQGLEVIDILPEENLLLIKGSVPGANGSLVVVRQTAKVPARRGEGKGGK</sequence>
<dbReference type="PANTHER" id="PTHR11229:SF16">
    <property type="entry name" value="LARGE RIBOSOMAL SUBUNIT PROTEIN UL3C"/>
    <property type="match status" value="1"/>
</dbReference>
<organism evidence="9 10">
    <name type="scientific">Meiothermus granaticius NBRC 107808</name>
    <dbReference type="NCBI Taxonomy" id="1227551"/>
    <lineage>
        <taxon>Bacteria</taxon>
        <taxon>Thermotogati</taxon>
        <taxon>Deinococcota</taxon>
        <taxon>Deinococci</taxon>
        <taxon>Thermales</taxon>
        <taxon>Thermaceae</taxon>
        <taxon>Meiothermus</taxon>
    </lineage>
</organism>
<dbReference type="GO" id="GO:0022625">
    <property type="term" value="C:cytosolic large ribosomal subunit"/>
    <property type="evidence" value="ECO:0007669"/>
    <property type="project" value="TreeGrafter"/>
</dbReference>
<evidence type="ECO:0000256" key="7">
    <source>
        <dbReference type="ARBA" id="ARBA00035243"/>
    </source>
</evidence>
<keyword evidence="4 8" id="KW-0689">Ribosomal protein</keyword>
<dbReference type="HAMAP" id="MF_01325_B">
    <property type="entry name" value="Ribosomal_uL3_B"/>
    <property type="match status" value="1"/>
</dbReference>
<dbReference type="NCBIfam" id="TIGR03625">
    <property type="entry name" value="L3_bact"/>
    <property type="match status" value="1"/>
</dbReference>
<comment type="similarity">
    <text evidence="1 8">Belongs to the universal ribosomal protein uL3 family.</text>
</comment>
<dbReference type="GO" id="GO:0006412">
    <property type="term" value="P:translation"/>
    <property type="evidence" value="ECO:0007669"/>
    <property type="project" value="UniProtKB-UniRule"/>
</dbReference>
<evidence type="ECO:0000256" key="5">
    <source>
        <dbReference type="ARBA" id="ARBA00023274"/>
    </source>
</evidence>
<reference evidence="9 10" key="1">
    <citation type="submission" date="2018-08" db="EMBL/GenBank/DDBJ databases">
        <title>Meiothermus granaticius genome AF-68 sequencing project.</title>
        <authorList>
            <person name="Da Costa M.S."/>
            <person name="Albuquerque L."/>
            <person name="Raposo P."/>
            <person name="Froufe H.J.C."/>
            <person name="Barroso C.S."/>
            <person name="Egas C."/>
        </authorList>
    </citation>
    <scope>NUCLEOTIDE SEQUENCE [LARGE SCALE GENOMIC DNA]</scope>
    <source>
        <strain evidence="9 10">AF-68</strain>
    </source>
</reference>
<evidence type="ECO:0000313" key="9">
    <source>
        <dbReference type="EMBL" id="RIH92359.1"/>
    </source>
</evidence>
<dbReference type="SUPFAM" id="SSF50447">
    <property type="entry name" value="Translation proteins"/>
    <property type="match status" value="1"/>
</dbReference>
<dbReference type="EMBL" id="QWLB01000020">
    <property type="protein sequence ID" value="RIH92359.1"/>
    <property type="molecule type" value="Genomic_DNA"/>
</dbReference>
<dbReference type="GO" id="GO:0019843">
    <property type="term" value="F:rRNA binding"/>
    <property type="evidence" value="ECO:0007669"/>
    <property type="project" value="UniProtKB-UniRule"/>
</dbReference>
<comment type="function">
    <text evidence="8">One of the primary rRNA binding proteins, it binds directly near the 3'-end of the 23S rRNA, where it nucleates assembly of the 50S subunit.</text>
</comment>
<dbReference type="RefSeq" id="WP_119357147.1">
    <property type="nucleotide sequence ID" value="NZ_BJXM01000011.1"/>
</dbReference>
<dbReference type="FunFam" id="2.40.30.10:FF:000004">
    <property type="entry name" value="50S ribosomal protein L3"/>
    <property type="match status" value="1"/>
</dbReference>
<evidence type="ECO:0000256" key="4">
    <source>
        <dbReference type="ARBA" id="ARBA00022980"/>
    </source>
</evidence>
<accession>A0A399FAR2</accession>
<comment type="subunit">
    <text evidence="6 8">Part of the 50S ribosomal subunit. Forms a cluster with proteins L14 and L19.</text>
</comment>
<evidence type="ECO:0000256" key="8">
    <source>
        <dbReference type="HAMAP-Rule" id="MF_01325"/>
    </source>
</evidence>
<keyword evidence="3 8" id="KW-0694">RNA-binding</keyword>
<evidence type="ECO:0000256" key="2">
    <source>
        <dbReference type="ARBA" id="ARBA00022730"/>
    </source>
</evidence>